<evidence type="ECO:0000256" key="9">
    <source>
        <dbReference type="ARBA" id="ARBA00023136"/>
    </source>
</evidence>
<dbReference type="EMBL" id="AP022038">
    <property type="protein sequence ID" value="BBR40263.1"/>
    <property type="molecule type" value="Genomic_DNA"/>
</dbReference>
<protein>
    <recommendedName>
        <fullName evidence="11">Oligopeptide transport system permease protein OppB</fullName>
    </recommendedName>
</protein>
<evidence type="ECO:0000256" key="8">
    <source>
        <dbReference type="ARBA" id="ARBA00022989"/>
    </source>
</evidence>
<evidence type="ECO:0000256" key="7">
    <source>
        <dbReference type="ARBA" id="ARBA00022927"/>
    </source>
</evidence>
<accession>A0A6S5DF21</accession>
<proteinExistence type="inferred from homology"/>
<evidence type="ECO:0000256" key="4">
    <source>
        <dbReference type="ARBA" id="ARBA00022519"/>
    </source>
</evidence>
<dbReference type="PANTHER" id="PTHR30465">
    <property type="entry name" value="INNER MEMBRANE ABC TRANSPORTER"/>
    <property type="match status" value="1"/>
</dbReference>
<feature type="transmembrane region" description="Helical" evidence="12">
    <location>
        <begin position="135"/>
        <end position="162"/>
    </location>
</feature>
<evidence type="ECO:0000256" key="10">
    <source>
        <dbReference type="ARBA" id="ARBA00024202"/>
    </source>
</evidence>
<dbReference type="InterPro" id="IPR035906">
    <property type="entry name" value="MetI-like_sf"/>
</dbReference>
<dbReference type="PROSITE" id="PS50928">
    <property type="entry name" value="ABC_TM1"/>
    <property type="match status" value="1"/>
</dbReference>
<evidence type="ECO:0000256" key="6">
    <source>
        <dbReference type="ARBA" id="ARBA00022856"/>
    </source>
</evidence>
<dbReference type="Pfam" id="PF00528">
    <property type="entry name" value="BPD_transp_1"/>
    <property type="match status" value="1"/>
</dbReference>
<dbReference type="InterPro" id="IPR045621">
    <property type="entry name" value="BPD_transp_1_N"/>
</dbReference>
<organism evidence="14 15">
    <name type="scientific">Aeromonas veronii</name>
    <dbReference type="NCBI Taxonomy" id="654"/>
    <lineage>
        <taxon>Bacteria</taxon>
        <taxon>Pseudomonadati</taxon>
        <taxon>Pseudomonadota</taxon>
        <taxon>Gammaproteobacteria</taxon>
        <taxon>Aeromonadales</taxon>
        <taxon>Aeromonadaceae</taxon>
        <taxon>Aeromonas</taxon>
    </lineage>
</organism>
<dbReference type="PANTHER" id="PTHR30465:SF74">
    <property type="entry name" value="OLIGOPEPTIDE TRANSPORT SYSTEM PERMEASE PROTEIN OPPB"/>
    <property type="match status" value="1"/>
</dbReference>
<keyword evidence="6" id="KW-0571">Peptide transport</keyword>
<comment type="similarity">
    <text evidence="10">Belongs to the binding-protein-dependent transport system permease family. OppBC subfamily.</text>
</comment>
<feature type="transmembrane region" description="Helical" evidence="12">
    <location>
        <begin position="234"/>
        <end position="256"/>
    </location>
</feature>
<keyword evidence="7" id="KW-0653">Protein transport</keyword>
<evidence type="ECO:0000256" key="5">
    <source>
        <dbReference type="ARBA" id="ARBA00022692"/>
    </source>
</evidence>
<name>A0A6S5DF21_AERVE</name>
<feature type="transmembrane region" description="Helical" evidence="12">
    <location>
        <begin position="276"/>
        <end position="302"/>
    </location>
</feature>
<dbReference type="GO" id="GO:0005886">
    <property type="term" value="C:plasma membrane"/>
    <property type="evidence" value="ECO:0007669"/>
    <property type="project" value="UniProtKB-SubCell"/>
</dbReference>
<evidence type="ECO:0000256" key="1">
    <source>
        <dbReference type="ARBA" id="ARBA00004429"/>
    </source>
</evidence>
<gene>
    <name evidence="14" type="primary">oppB</name>
    <name evidence="14" type="ORF">WP3W19E03_27880</name>
</gene>
<dbReference type="Gene3D" id="1.10.3720.10">
    <property type="entry name" value="MetI-like"/>
    <property type="match status" value="1"/>
</dbReference>
<dbReference type="Pfam" id="PF19300">
    <property type="entry name" value="BPD_transp_1_N"/>
    <property type="match status" value="1"/>
</dbReference>
<evidence type="ECO:0000256" key="2">
    <source>
        <dbReference type="ARBA" id="ARBA00022448"/>
    </source>
</evidence>
<evidence type="ECO:0000313" key="15">
    <source>
        <dbReference type="Proteomes" id="UP000515442"/>
    </source>
</evidence>
<feature type="transmembrane region" description="Helical" evidence="12">
    <location>
        <begin position="12"/>
        <end position="32"/>
    </location>
</feature>
<dbReference type="SUPFAM" id="SSF161098">
    <property type="entry name" value="MetI-like"/>
    <property type="match status" value="1"/>
</dbReference>
<evidence type="ECO:0000256" key="12">
    <source>
        <dbReference type="RuleBase" id="RU363032"/>
    </source>
</evidence>
<feature type="transmembrane region" description="Helical" evidence="12">
    <location>
        <begin position="168"/>
        <end position="189"/>
    </location>
</feature>
<dbReference type="GO" id="GO:0015833">
    <property type="term" value="P:peptide transport"/>
    <property type="evidence" value="ECO:0007669"/>
    <property type="project" value="UniProtKB-KW"/>
</dbReference>
<evidence type="ECO:0000259" key="13">
    <source>
        <dbReference type="PROSITE" id="PS50928"/>
    </source>
</evidence>
<dbReference type="InterPro" id="IPR000515">
    <property type="entry name" value="MetI-like"/>
</dbReference>
<keyword evidence="5 12" id="KW-0812">Transmembrane</keyword>
<feature type="domain" description="ABC transmembrane type-1" evidence="13">
    <location>
        <begin position="96"/>
        <end position="295"/>
    </location>
</feature>
<dbReference type="FunFam" id="1.10.3720.10:FF:000016">
    <property type="entry name" value="Oligopeptide transport system permease OppB"/>
    <property type="match status" value="1"/>
</dbReference>
<dbReference type="NCBIfam" id="NF007008">
    <property type="entry name" value="PRK09471.1"/>
    <property type="match status" value="1"/>
</dbReference>
<comment type="subcellular location">
    <subcellularLocation>
        <location evidence="1">Cell inner membrane</location>
        <topology evidence="1">Multi-pass membrane protein</topology>
    </subcellularLocation>
    <subcellularLocation>
        <location evidence="12">Cell membrane</location>
        <topology evidence="12">Multi-pass membrane protein</topology>
    </subcellularLocation>
</comment>
<keyword evidence="2 12" id="KW-0813">Transport</keyword>
<evidence type="ECO:0000256" key="11">
    <source>
        <dbReference type="ARBA" id="ARBA00072250"/>
    </source>
</evidence>
<keyword evidence="9 12" id="KW-0472">Membrane</keyword>
<dbReference type="CDD" id="cd06261">
    <property type="entry name" value="TM_PBP2"/>
    <property type="match status" value="1"/>
</dbReference>
<dbReference type="AlphaFoldDB" id="A0A6S5DF21"/>
<keyword evidence="4" id="KW-0997">Cell inner membrane</keyword>
<evidence type="ECO:0000313" key="14">
    <source>
        <dbReference type="EMBL" id="BBR40263.1"/>
    </source>
</evidence>
<sequence>MSMLKFIFKRLLEAIPTLLVLITVSFFMMRFAPGNPFTSERSLPPEVIANIEAKYGLDKPIGMQYLTYLGNLVQGDLGPSFKYKDFTVNDLVSQALPVSAKIGTAAFFFAVLLGVTFGTIAALKQNTIIDYLLMSSAMAGVVIPGFVLAPLLVLFFSIHLGWFPAGGWQGGGVQFMVLPVFGMMMYYISAISRIMRGSMIETMNSNFIRTARAKGLPLRHIILKHALRPAMLPVVSYLGPAFVGIITGSVVIETIFGLPGIGQLFVNGALNRDYSMVLGLTILVGALTITFNAVVDILYAFIDPKIRY</sequence>
<dbReference type="GO" id="GO:0015031">
    <property type="term" value="P:protein transport"/>
    <property type="evidence" value="ECO:0007669"/>
    <property type="project" value="UniProtKB-KW"/>
</dbReference>
<feature type="transmembrane region" description="Helical" evidence="12">
    <location>
        <begin position="102"/>
        <end position="123"/>
    </location>
</feature>
<dbReference type="Proteomes" id="UP000515442">
    <property type="component" value="Chromosome"/>
</dbReference>
<dbReference type="GO" id="GO:0055085">
    <property type="term" value="P:transmembrane transport"/>
    <property type="evidence" value="ECO:0007669"/>
    <property type="project" value="InterPro"/>
</dbReference>
<evidence type="ECO:0000256" key="3">
    <source>
        <dbReference type="ARBA" id="ARBA00022475"/>
    </source>
</evidence>
<reference evidence="14 15" key="1">
    <citation type="submission" date="2019-12" db="EMBL/GenBank/DDBJ databases">
        <title>complete genome sequences of Aeromonas veronii str. WP3-W19-ESBL-03 isolated from wastewater treatment plant effluent.</title>
        <authorList>
            <person name="Sekizuka T."/>
            <person name="Itokawa K."/>
            <person name="Yatsu K."/>
            <person name="Inamine Y."/>
            <person name="Kuroda M."/>
        </authorList>
    </citation>
    <scope>NUCLEOTIDE SEQUENCE [LARGE SCALE GENOMIC DNA]</scope>
    <source>
        <strain evidence="14 15">WP3-W19-ESBL-03</strain>
    </source>
</reference>
<keyword evidence="3" id="KW-1003">Cell membrane</keyword>
<keyword evidence="8 12" id="KW-1133">Transmembrane helix</keyword>